<organism evidence="8 9">
    <name type="scientific">Candidatus Magasanikbacteria bacterium RIFCSPHIGHO2_02_FULL_41_13</name>
    <dbReference type="NCBI Taxonomy" id="1798676"/>
    <lineage>
        <taxon>Bacteria</taxon>
        <taxon>Candidatus Magasanikiibacteriota</taxon>
    </lineage>
</organism>
<dbReference type="CDD" id="cd06171">
    <property type="entry name" value="Sigma70_r4"/>
    <property type="match status" value="1"/>
</dbReference>
<evidence type="ECO:0000313" key="9">
    <source>
        <dbReference type="Proteomes" id="UP000178742"/>
    </source>
</evidence>
<dbReference type="STRING" id="1798676.A3B90_00415"/>
<feature type="domain" description="RNA polymerase sigma factor 70 region 4 type 2" evidence="7">
    <location>
        <begin position="128"/>
        <end position="178"/>
    </location>
</feature>
<dbReference type="PANTHER" id="PTHR43133">
    <property type="entry name" value="RNA POLYMERASE ECF-TYPE SIGMA FACTO"/>
    <property type="match status" value="1"/>
</dbReference>
<sequence length="185" mass="21801">MQKPLQEKWLLYKIVTKKDAEAFGILYNTYIERIYRFVYFKLGTKEEAEDATNDIFLRTWNYLINSPHKRVQSLSGLLYGIARNAVIDIYRDRAKKHLVHLPAEELEAIEGENSLLEDLEVSQNVSLVEKQLRLLKQEYQEVLLLHYIEELTIHEIAQMLGKKPLNVRVLLHRALKKLKTLLDQN</sequence>
<evidence type="ECO:0000256" key="5">
    <source>
        <dbReference type="ARBA" id="ARBA00023163"/>
    </source>
</evidence>
<gene>
    <name evidence="8" type="ORF">A3B90_00415</name>
</gene>
<evidence type="ECO:0000256" key="3">
    <source>
        <dbReference type="ARBA" id="ARBA00023082"/>
    </source>
</evidence>
<accession>A0A1F6M4D4</accession>
<dbReference type="GO" id="GO:0003677">
    <property type="term" value="F:DNA binding"/>
    <property type="evidence" value="ECO:0007669"/>
    <property type="project" value="UniProtKB-KW"/>
</dbReference>
<dbReference type="NCBIfam" id="TIGR02937">
    <property type="entry name" value="sigma70-ECF"/>
    <property type="match status" value="1"/>
</dbReference>
<keyword evidence="4" id="KW-0238">DNA-binding</keyword>
<dbReference type="Pfam" id="PF04542">
    <property type="entry name" value="Sigma70_r2"/>
    <property type="match status" value="1"/>
</dbReference>
<evidence type="ECO:0000256" key="1">
    <source>
        <dbReference type="ARBA" id="ARBA00010641"/>
    </source>
</evidence>
<dbReference type="Pfam" id="PF08281">
    <property type="entry name" value="Sigma70_r4_2"/>
    <property type="match status" value="1"/>
</dbReference>
<keyword evidence="5" id="KW-0804">Transcription</keyword>
<feature type="domain" description="RNA polymerase sigma-70 region 2" evidence="6">
    <location>
        <begin position="26"/>
        <end position="95"/>
    </location>
</feature>
<dbReference type="AlphaFoldDB" id="A0A1F6M4D4"/>
<dbReference type="InterPro" id="IPR007627">
    <property type="entry name" value="RNA_pol_sigma70_r2"/>
</dbReference>
<dbReference type="Proteomes" id="UP000178742">
    <property type="component" value="Unassembled WGS sequence"/>
</dbReference>
<dbReference type="EMBL" id="MFPX01000018">
    <property type="protein sequence ID" value="OGH66459.1"/>
    <property type="molecule type" value="Genomic_DNA"/>
</dbReference>
<dbReference type="InterPro" id="IPR014284">
    <property type="entry name" value="RNA_pol_sigma-70_dom"/>
</dbReference>
<protein>
    <recommendedName>
        <fullName evidence="10">RNA polymerase sigma factor 70 region 4 type 2 domain-containing protein</fullName>
    </recommendedName>
</protein>
<evidence type="ECO:0008006" key="10">
    <source>
        <dbReference type="Google" id="ProtNLM"/>
    </source>
</evidence>
<evidence type="ECO:0000256" key="4">
    <source>
        <dbReference type="ARBA" id="ARBA00023125"/>
    </source>
</evidence>
<evidence type="ECO:0000313" key="8">
    <source>
        <dbReference type="EMBL" id="OGH66459.1"/>
    </source>
</evidence>
<evidence type="ECO:0000256" key="2">
    <source>
        <dbReference type="ARBA" id="ARBA00023015"/>
    </source>
</evidence>
<keyword evidence="2" id="KW-0805">Transcription regulation</keyword>
<dbReference type="Gene3D" id="1.10.1740.10">
    <property type="match status" value="1"/>
</dbReference>
<dbReference type="SUPFAM" id="SSF88946">
    <property type="entry name" value="Sigma2 domain of RNA polymerase sigma factors"/>
    <property type="match status" value="1"/>
</dbReference>
<comment type="caution">
    <text evidence="8">The sequence shown here is derived from an EMBL/GenBank/DDBJ whole genome shotgun (WGS) entry which is preliminary data.</text>
</comment>
<dbReference type="GO" id="GO:0016987">
    <property type="term" value="F:sigma factor activity"/>
    <property type="evidence" value="ECO:0007669"/>
    <property type="project" value="UniProtKB-KW"/>
</dbReference>
<dbReference type="PANTHER" id="PTHR43133:SF8">
    <property type="entry name" value="RNA POLYMERASE SIGMA FACTOR HI_1459-RELATED"/>
    <property type="match status" value="1"/>
</dbReference>
<comment type="similarity">
    <text evidence="1">Belongs to the sigma-70 factor family. ECF subfamily.</text>
</comment>
<dbReference type="SUPFAM" id="SSF88659">
    <property type="entry name" value="Sigma3 and sigma4 domains of RNA polymerase sigma factors"/>
    <property type="match status" value="1"/>
</dbReference>
<dbReference type="InterPro" id="IPR036388">
    <property type="entry name" value="WH-like_DNA-bd_sf"/>
</dbReference>
<evidence type="ECO:0000259" key="7">
    <source>
        <dbReference type="Pfam" id="PF08281"/>
    </source>
</evidence>
<proteinExistence type="inferred from homology"/>
<dbReference type="InterPro" id="IPR039425">
    <property type="entry name" value="RNA_pol_sigma-70-like"/>
</dbReference>
<dbReference type="InterPro" id="IPR013325">
    <property type="entry name" value="RNA_pol_sigma_r2"/>
</dbReference>
<name>A0A1F6M4D4_9BACT</name>
<dbReference type="InterPro" id="IPR013249">
    <property type="entry name" value="RNA_pol_sigma70_r4_t2"/>
</dbReference>
<keyword evidence="3" id="KW-0731">Sigma factor</keyword>
<dbReference type="Gene3D" id="1.10.10.10">
    <property type="entry name" value="Winged helix-like DNA-binding domain superfamily/Winged helix DNA-binding domain"/>
    <property type="match status" value="1"/>
</dbReference>
<dbReference type="GO" id="GO:0006352">
    <property type="term" value="P:DNA-templated transcription initiation"/>
    <property type="evidence" value="ECO:0007669"/>
    <property type="project" value="InterPro"/>
</dbReference>
<evidence type="ECO:0000259" key="6">
    <source>
        <dbReference type="Pfam" id="PF04542"/>
    </source>
</evidence>
<reference evidence="8 9" key="1">
    <citation type="journal article" date="2016" name="Nat. Commun.">
        <title>Thousands of microbial genomes shed light on interconnected biogeochemical processes in an aquifer system.</title>
        <authorList>
            <person name="Anantharaman K."/>
            <person name="Brown C.T."/>
            <person name="Hug L.A."/>
            <person name="Sharon I."/>
            <person name="Castelle C.J."/>
            <person name="Probst A.J."/>
            <person name="Thomas B.C."/>
            <person name="Singh A."/>
            <person name="Wilkins M.J."/>
            <person name="Karaoz U."/>
            <person name="Brodie E.L."/>
            <person name="Williams K.H."/>
            <person name="Hubbard S.S."/>
            <person name="Banfield J.F."/>
        </authorList>
    </citation>
    <scope>NUCLEOTIDE SEQUENCE [LARGE SCALE GENOMIC DNA]</scope>
</reference>
<dbReference type="InterPro" id="IPR013324">
    <property type="entry name" value="RNA_pol_sigma_r3/r4-like"/>
</dbReference>